<organism evidence="2 3">
    <name type="scientific">Rhododendron griersonianum</name>
    <dbReference type="NCBI Taxonomy" id="479676"/>
    <lineage>
        <taxon>Eukaryota</taxon>
        <taxon>Viridiplantae</taxon>
        <taxon>Streptophyta</taxon>
        <taxon>Embryophyta</taxon>
        <taxon>Tracheophyta</taxon>
        <taxon>Spermatophyta</taxon>
        <taxon>Magnoliopsida</taxon>
        <taxon>eudicotyledons</taxon>
        <taxon>Gunneridae</taxon>
        <taxon>Pentapetalae</taxon>
        <taxon>asterids</taxon>
        <taxon>Ericales</taxon>
        <taxon>Ericaceae</taxon>
        <taxon>Ericoideae</taxon>
        <taxon>Rhodoreae</taxon>
        <taxon>Rhododendron</taxon>
    </lineage>
</organism>
<proteinExistence type="predicted"/>
<dbReference type="AlphaFoldDB" id="A0AAV6JNH5"/>
<dbReference type="PANTHER" id="PTHR17695:SF11">
    <property type="entry name" value="SMALL SUBUNIT PROCESSOME COMPONENT 20 HOMOLOG"/>
    <property type="match status" value="1"/>
</dbReference>
<evidence type="ECO:0000259" key="1">
    <source>
        <dbReference type="Pfam" id="PF20416"/>
    </source>
</evidence>
<evidence type="ECO:0000313" key="2">
    <source>
        <dbReference type="EMBL" id="KAG5541124.1"/>
    </source>
</evidence>
<dbReference type="SUPFAM" id="SSF48371">
    <property type="entry name" value="ARM repeat"/>
    <property type="match status" value="1"/>
</dbReference>
<dbReference type="InterPro" id="IPR016024">
    <property type="entry name" value="ARM-type_fold"/>
</dbReference>
<feature type="domain" description="U3 small nucleolar RNA-associated protein 20" evidence="1">
    <location>
        <begin position="57"/>
        <end position="156"/>
    </location>
</feature>
<dbReference type="Proteomes" id="UP000823749">
    <property type="component" value="Chromosome 7"/>
</dbReference>
<dbReference type="Pfam" id="PF20416">
    <property type="entry name" value="UTP20"/>
    <property type="match status" value="1"/>
</dbReference>
<evidence type="ECO:0000313" key="3">
    <source>
        <dbReference type="Proteomes" id="UP000823749"/>
    </source>
</evidence>
<dbReference type="InterPro" id="IPR052575">
    <property type="entry name" value="SSU_processome_comp_20"/>
</dbReference>
<reference evidence="2" key="1">
    <citation type="submission" date="2020-08" db="EMBL/GenBank/DDBJ databases">
        <title>Plant Genome Project.</title>
        <authorList>
            <person name="Zhang R.-G."/>
        </authorList>
    </citation>
    <scope>NUCLEOTIDE SEQUENCE</scope>
    <source>
        <strain evidence="2">WSP0</strain>
        <tissue evidence="2">Leaf</tissue>
    </source>
</reference>
<sequence length="442" mass="49642">MVLKLPNVPSLTSFRALCSEDAELDFFKNIMHLQESKGFVTLYKLYQLSQFVIDVLVQLPSIIHQLSNFLKNRLESIRDEARAALVACLKELGLEYLQFIVKVLSATLKLGYELHLLGYTLNFILSKFVVNPIGGKLDYWLEDLLSVVEIDIFGDKHLTLKVESKLESMLNNIAAGIECNPSVDQSDLFVFLYTLIEDGIAYETGRNKSFSVLNTSKQSGNEVISKIITSGRLVDSSQSSHLIAHRVLDLSKYDDIISDALRYLAPLVGRLLPALKSQADKIRTSLLVIAHGSINISPMMQSCLRLLAVLLHNTQITLSEDQWHVLIQCPLFIDLKHSCKYAHSAGRETVLEMLHAFVIKFPKHILDEHLNTIFMHLVLCLANDNDNNIRSMTGAAVKLLIGHVSKNLIPSILEFSLSWYSGGEQQVRSAAAQVKQFTNYIM</sequence>
<dbReference type="InterPro" id="IPR046523">
    <property type="entry name" value="UTP20_dom"/>
</dbReference>
<keyword evidence="3" id="KW-1185">Reference proteome</keyword>
<dbReference type="PANTHER" id="PTHR17695">
    <property type="entry name" value="SMALL SUBUNIT PROCESSOME COMPONENT 20 HOMOLOG"/>
    <property type="match status" value="1"/>
</dbReference>
<name>A0AAV6JNH5_9ERIC</name>
<accession>A0AAV6JNH5</accession>
<dbReference type="GO" id="GO:0030686">
    <property type="term" value="C:90S preribosome"/>
    <property type="evidence" value="ECO:0007669"/>
    <property type="project" value="TreeGrafter"/>
</dbReference>
<dbReference type="GO" id="GO:0032040">
    <property type="term" value="C:small-subunit processome"/>
    <property type="evidence" value="ECO:0007669"/>
    <property type="project" value="TreeGrafter"/>
</dbReference>
<dbReference type="EMBL" id="JACTNZ010000007">
    <property type="protein sequence ID" value="KAG5541124.1"/>
    <property type="molecule type" value="Genomic_DNA"/>
</dbReference>
<comment type="caution">
    <text evidence="2">The sequence shown here is derived from an EMBL/GenBank/DDBJ whole genome shotgun (WGS) entry which is preliminary data.</text>
</comment>
<gene>
    <name evidence="2" type="ORF">RHGRI_021112</name>
</gene>
<protein>
    <recommendedName>
        <fullName evidence="1">U3 small nucleolar RNA-associated protein 20 domain-containing protein</fullName>
    </recommendedName>
</protein>